<accession>A0AAF0Q9M5</accession>
<dbReference type="EMBL" id="CP133614">
    <property type="protein sequence ID" value="WMV18663.1"/>
    <property type="molecule type" value="Genomic_DNA"/>
</dbReference>
<organism evidence="1 2">
    <name type="scientific">Solanum verrucosum</name>
    <dbReference type="NCBI Taxonomy" id="315347"/>
    <lineage>
        <taxon>Eukaryota</taxon>
        <taxon>Viridiplantae</taxon>
        <taxon>Streptophyta</taxon>
        <taxon>Embryophyta</taxon>
        <taxon>Tracheophyta</taxon>
        <taxon>Spermatophyta</taxon>
        <taxon>Magnoliopsida</taxon>
        <taxon>eudicotyledons</taxon>
        <taxon>Gunneridae</taxon>
        <taxon>Pentapetalae</taxon>
        <taxon>asterids</taxon>
        <taxon>lamiids</taxon>
        <taxon>Solanales</taxon>
        <taxon>Solanaceae</taxon>
        <taxon>Solanoideae</taxon>
        <taxon>Solaneae</taxon>
        <taxon>Solanum</taxon>
    </lineage>
</organism>
<dbReference type="AlphaFoldDB" id="A0AAF0Q9M5"/>
<proteinExistence type="predicted"/>
<reference evidence="1" key="1">
    <citation type="submission" date="2023-08" db="EMBL/GenBank/DDBJ databases">
        <title>A de novo genome assembly of Solanum verrucosum Schlechtendal, a Mexican diploid species geographically isolated from the other diploid A-genome species in potato relatives.</title>
        <authorList>
            <person name="Hosaka K."/>
        </authorList>
    </citation>
    <scope>NUCLEOTIDE SEQUENCE</scope>
    <source>
        <tissue evidence="1">Young leaves</tissue>
    </source>
</reference>
<name>A0AAF0Q9M5_SOLVR</name>
<protein>
    <submittedName>
        <fullName evidence="1">Uncharacterized protein</fullName>
    </submittedName>
</protein>
<keyword evidence="2" id="KW-1185">Reference proteome</keyword>
<dbReference type="Proteomes" id="UP001234989">
    <property type="component" value="Chromosome 3"/>
</dbReference>
<gene>
    <name evidence="1" type="ORF">MTR67_012048</name>
</gene>
<evidence type="ECO:0000313" key="2">
    <source>
        <dbReference type="Proteomes" id="UP001234989"/>
    </source>
</evidence>
<sequence length="59" mass="6660">MEGVAPCHGPTPPMAKKWLHVAETSRTLLSQNLISKNLWENLHITDLFSDEICDNKTQV</sequence>
<evidence type="ECO:0000313" key="1">
    <source>
        <dbReference type="EMBL" id="WMV18663.1"/>
    </source>
</evidence>